<dbReference type="EMBL" id="SWLB01000029">
    <property type="protein sequence ID" value="KAF3320570.1"/>
    <property type="molecule type" value="Genomic_DNA"/>
</dbReference>
<protein>
    <submittedName>
        <fullName evidence="2">Uncharacterized protein</fullName>
    </submittedName>
</protein>
<comment type="caution">
    <text evidence="2">The sequence shown here is derived from an EMBL/GenBank/DDBJ whole genome shotgun (WGS) entry which is preliminary data.</text>
</comment>
<name>A0A833QA87_9POAL</name>
<organism evidence="2 3">
    <name type="scientific">Carex littledalei</name>
    <dbReference type="NCBI Taxonomy" id="544730"/>
    <lineage>
        <taxon>Eukaryota</taxon>
        <taxon>Viridiplantae</taxon>
        <taxon>Streptophyta</taxon>
        <taxon>Embryophyta</taxon>
        <taxon>Tracheophyta</taxon>
        <taxon>Spermatophyta</taxon>
        <taxon>Magnoliopsida</taxon>
        <taxon>Liliopsida</taxon>
        <taxon>Poales</taxon>
        <taxon>Cyperaceae</taxon>
        <taxon>Cyperoideae</taxon>
        <taxon>Cariceae</taxon>
        <taxon>Carex</taxon>
        <taxon>Carex subgen. Euthyceras</taxon>
    </lineage>
</organism>
<evidence type="ECO:0000313" key="2">
    <source>
        <dbReference type="EMBL" id="KAF3320570.1"/>
    </source>
</evidence>
<evidence type="ECO:0000313" key="3">
    <source>
        <dbReference type="Proteomes" id="UP000623129"/>
    </source>
</evidence>
<accession>A0A833QA87</accession>
<proteinExistence type="predicted"/>
<gene>
    <name evidence="2" type="ORF">FCM35_KLT15266</name>
</gene>
<keyword evidence="3" id="KW-1185">Reference proteome</keyword>
<reference evidence="2" key="1">
    <citation type="submission" date="2020-01" db="EMBL/GenBank/DDBJ databases">
        <title>Genome sequence of Kobresia littledalei, the first chromosome-level genome in the family Cyperaceae.</title>
        <authorList>
            <person name="Qu G."/>
        </authorList>
    </citation>
    <scope>NUCLEOTIDE SEQUENCE</scope>
    <source>
        <strain evidence="2">C.B.Clarke</strain>
        <tissue evidence="2">Leaf</tissue>
    </source>
</reference>
<dbReference type="AlphaFoldDB" id="A0A833QA87"/>
<dbReference type="Proteomes" id="UP000623129">
    <property type="component" value="Unassembled WGS sequence"/>
</dbReference>
<sequence length="78" mass="8680">MLSRSITLLLGNPKSKNLSLPPFALSAPDPILSVAPSLPKKMIIQTTLTVSPIMKPKRHPERVTPFRPVQKPRQHQHA</sequence>
<evidence type="ECO:0000256" key="1">
    <source>
        <dbReference type="SAM" id="MobiDB-lite"/>
    </source>
</evidence>
<feature type="region of interest" description="Disordered" evidence="1">
    <location>
        <begin position="52"/>
        <end position="78"/>
    </location>
</feature>